<dbReference type="PANTHER" id="PTHR30146:SF153">
    <property type="entry name" value="LACTOSE OPERON REPRESSOR"/>
    <property type="match status" value="1"/>
</dbReference>
<dbReference type="SUPFAM" id="SSF53822">
    <property type="entry name" value="Periplasmic binding protein-like I"/>
    <property type="match status" value="1"/>
</dbReference>
<evidence type="ECO:0000256" key="3">
    <source>
        <dbReference type="ARBA" id="ARBA00023163"/>
    </source>
</evidence>
<dbReference type="PANTHER" id="PTHR30146">
    <property type="entry name" value="LACI-RELATED TRANSCRIPTIONAL REPRESSOR"/>
    <property type="match status" value="1"/>
</dbReference>
<dbReference type="SUPFAM" id="SSF47413">
    <property type="entry name" value="lambda repressor-like DNA-binding domains"/>
    <property type="match status" value="1"/>
</dbReference>
<dbReference type="PRINTS" id="PR00036">
    <property type="entry name" value="HTHLACI"/>
</dbReference>
<feature type="domain" description="HTH lacI-type" evidence="4">
    <location>
        <begin position="8"/>
        <end position="63"/>
    </location>
</feature>
<protein>
    <submittedName>
        <fullName evidence="5">LacI family transcriptional regulator</fullName>
    </submittedName>
</protein>
<sequence length="341" mass="35375">MVQSGGSVTLSDVAREAGVSVATASRALNGSSRTVRPDLSARVAAAARRLDYAPNAQAQAMARGATTMVGLIVHDIADPYFSAIAAGVSRAADDAGLLVMLSNTLGRPEQELRYLKALRAQRGRAAILVGSQRTDRDHSAAVSSEVAAFEHAGGRVVAISQARLPVDTIVIENAAGAGALARKLAEMGHSRFGVLAGPSDLLTARDRHRGFQRGAVDAGCAPPIAVHGAFTRDGGHSAMAQLLDSGCQIDCVFAVNDVMAVGAIAACRDRGLQLPKDLAIAGFDDIATLRDITPSLTTVRLPLTELGKQAMELVTAPPGTAPKRSRVKGTVVIRDSTPAHR</sequence>
<dbReference type="RefSeq" id="WP_146319449.1">
    <property type="nucleotide sequence ID" value="NZ_VCQV01000033.1"/>
</dbReference>
<dbReference type="InterPro" id="IPR046335">
    <property type="entry name" value="LacI/GalR-like_sensor"/>
</dbReference>
<keyword evidence="1" id="KW-0805">Transcription regulation</keyword>
<keyword evidence="2" id="KW-0238">DNA-binding</keyword>
<evidence type="ECO:0000313" key="5">
    <source>
        <dbReference type="EMBL" id="TWP33942.1"/>
    </source>
</evidence>
<dbReference type="Proteomes" id="UP000320244">
    <property type="component" value="Unassembled WGS sequence"/>
</dbReference>
<dbReference type="OrthoDB" id="3324394at2"/>
<dbReference type="SMART" id="SM00354">
    <property type="entry name" value="HTH_LACI"/>
    <property type="match status" value="1"/>
</dbReference>
<dbReference type="CDD" id="cd01392">
    <property type="entry name" value="HTH_LacI"/>
    <property type="match status" value="1"/>
</dbReference>
<dbReference type="Pfam" id="PF13377">
    <property type="entry name" value="Peripla_BP_3"/>
    <property type="match status" value="1"/>
</dbReference>
<dbReference type="GO" id="GO:0000976">
    <property type="term" value="F:transcription cis-regulatory region binding"/>
    <property type="evidence" value="ECO:0007669"/>
    <property type="project" value="TreeGrafter"/>
</dbReference>
<dbReference type="Pfam" id="PF00356">
    <property type="entry name" value="LacI"/>
    <property type="match status" value="1"/>
</dbReference>
<dbReference type="Gene3D" id="1.10.260.40">
    <property type="entry name" value="lambda repressor-like DNA-binding domains"/>
    <property type="match status" value="1"/>
</dbReference>
<comment type="caution">
    <text evidence="5">The sequence shown here is derived from an EMBL/GenBank/DDBJ whole genome shotgun (WGS) entry which is preliminary data.</text>
</comment>
<dbReference type="EMBL" id="VCQV01000033">
    <property type="protein sequence ID" value="TWP33942.1"/>
    <property type="molecule type" value="Genomic_DNA"/>
</dbReference>
<dbReference type="PROSITE" id="PS50932">
    <property type="entry name" value="HTH_LACI_2"/>
    <property type="match status" value="1"/>
</dbReference>
<evidence type="ECO:0000256" key="1">
    <source>
        <dbReference type="ARBA" id="ARBA00023015"/>
    </source>
</evidence>
<dbReference type="InterPro" id="IPR028082">
    <property type="entry name" value="Peripla_BP_I"/>
</dbReference>
<organism evidence="5 6">
    <name type="scientific">Leekyejoonella antrihumi</name>
    <dbReference type="NCBI Taxonomy" id="1660198"/>
    <lineage>
        <taxon>Bacteria</taxon>
        <taxon>Bacillati</taxon>
        <taxon>Actinomycetota</taxon>
        <taxon>Actinomycetes</taxon>
        <taxon>Micrococcales</taxon>
        <taxon>Dermacoccaceae</taxon>
        <taxon>Leekyejoonella</taxon>
    </lineage>
</organism>
<evidence type="ECO:0000256" key="2">
    <source>
        <dbReference type="ARBA" id="ARBA00023125"/>
    </source>
</evidence>
<name>A0A563DVH4_9MICO</name>
<dbReference type="CDD" id="cd06267">
    <property type="entry name" value="PBP1_LacI_sugar_binding-like"/>
    <property type="match status" value="1"/>
</dbReference>
<dbReference type="GO" id="GO:0003700">
    <property type="term" value="F:DNA-binding transcription factor activity"/>
    <property type="evidence" value="ECO:0007669"/>
    <property type="project" value="TreeGrafter"/>
</dbReference>
<keyword evidence="3" id="KW-0804">Transcription</keyword>
<dbReference type="PROSITE" id="PS00356">
    <property type="entry name" value="HTH_LACI_1"/>
    <property type="match status" value="1"/>
</dbReference>
<accession>A0A563DVH4</accession>
<dbReference type="Gene3D" id="3.40.50.2300">
    <property type="match status" value="2"/>
</dbReference>
<evidence type="ECO:0000313" key="6">
    <source>
        <dbReference type="Proteomes" id="UP000320244"/>
    </source>
</evidence>
<dbReference type="AlphaFoldDB" id="A0A563DVH4"/>
<gene>
    <name evidence="5" type="ORF">FGL98_19090</name>
</gene>
<proteinExistence type="predicted"/>
<dbReference type="InterPro" id="IPR000843">
    <property type="entry name" value="HTH_LacI"/>
</dbReference>
<dbReference type="InterPro" id="IPR010982">
    <property type="entry name" value="Lambda_DNA-bd_dom_sf"/>
</dbReference>
<reference evidence="5 6" key="2">
    <citation type="submission" date="2019-08" db="EMBL/GenBank/DDBJ databases">
        <title>Jejuicoccus antrihumi gen. nov., sp. nov., a new member of the family Dermacoccaceae isolated from a cave.</title>
        <authorList>
            <person name="Schumann P."/>
            <person name="Kim I.S."/>
        </authorList>
    </citation>
    <scope>NUCLEOTIDE SEQUENCE [LARGE SCALE GENOMIC DNA]</scope>
    <source>
        <strain evidence="5 6">C5-26</strain>
    </source>
</reference>
<evidence type="ECO:0000259" key="4">
    <source>
        <dbReference type="PROSITE" id="PS50932"/>
    </source>
</evidence>
<reference evidence="5 6" key="1">
    <citation type="submission" date="2019-05" db="EMBL/GenBank/DDBJ databases">
        <authorList>
            <person name="Lee S.D."/>
        </authorList>
    </citation>
    <scope>NUCLEOTIDE SEQUENCE [LARGE SCALE GENOMIC DNA]</scope>
    <source>
        <strain evidence="5 6">C5-26</strain>
    </source>
</reference>
<keyword evidence="6" id="KW-1185">Reference proteome</keyword>